<feature type="transmembrane region" description="Helical" evidence="1">
    <location>
        <begin position="61"/>
        <end position="88"/>
    </location>
</feature>
<dbReference type="EMBL" id="WIXJ01000002">
    <property type="protein sequence ID" value="MQY51017.1"/>
    <property type="molecule type" value="Genomic_DNA"/>
</dbReference>
<dbReference type="PANTHER" id="PTHR28008:SF1">
    <property type="entry name" value="DOMAIN PROTEIN, PUTATIVE (AFU_ORTHOLOGUE AFUA_3G10980)-RELATED"/>
    <property type="match status" value="1"/>
</dbReference>
<keyword evidence="1" id="KW-0472">Membrane</keyword>
<protein>
    <recommendedName>
        <fullName evidence="2">VanZ-like domain-containing protein</fullName>
    </recommendedName>
</protein>
<gene>
    <name evidence="3" type="ORF">GHK24_04385</name>
</gene>
<dbReference type="PANTHER" id="PTHR28008">
    <property type="entry name" value="DOMAIN PROTEIN, PUTATIVE (AFU_ORTHOLOGUE AFUA_3G10980)-RELATED"/>
    <property type="match status" value="1"/>
</dbReference>
<evidence type="ECO:0000259" key="2">
    <source>
        <dbReference type="Pfam" id="PF04892"/>
    </source>
</evidence>
<dbReference type="InterPro" id="IPR006976">
    <property type="entry name" value="VanZ-like"/>
</dbReference>
<comment type="caution">
    <text evidence="3">The sequence shown here is derived from an EMBL/GenBank/DDBJ whole genome shotgun (WGS) entry which is preliminary data.</text>
</comment>
<evidence type="ECO:0000256" key="1">
    <source>
        <dbReference type="SAM" id="Phobius"/>
    </source>
</evidence>
<keyword evidence="1" id="KW-1133">Transmembrane helix</keyword>
<evidence type="ECO:0000313" key="3">
    <source>
        <dbReference type="EMBL" id="MQY51017.1"/>
    </source>
</evidence>
<reference evidence="3 4" key="1">
    <citation type="submission" date="2019-10" db="EMBL/GenBank/DDBJ databases">
        <title>Whole-genome sequence of the purple nonsulfur photosynthetic bacterium Rhodocyclus tenuis.</title>
        <authorList>
            <person name="Kyndt J.A."/>
            <person name="Meyer T.E."/>
        </authorList>
    </citation>
    <scope>NUCLEOTIDE SEQUENCE [LARGE SCALE GENOMIC DNA]</scope>
    <source>
        <strain evidence="3 4">DSM 110</strain>
    </source>
</reference>
<keyword evidence="1" id="KW-0812">Transmembrane</keyword>
<accession>A0A6L5JUI4</accession>
<dbReference type="PROSITE" id="PS51257">
    <property type="entry name" value="PROKAR_LIPOPROTEIN"/>
    <property type="match status" value="1"/>
</dbReference>
<dbReference type="NCBIfam" id="NF037970">
    <property type="entry name" value="vanZ_1"/>
    <property type="match status" value="1"/>
</dbReference>
<organism evidence="3 4">
    <name type="scientific">Rhodocyclus tenuis</name>
    <name type="common">Rhodospirillum tenue</name>
    <dbReference type="NCBI Taxonomy" id="1066"/>
    <lineage>
        <taxon>Bacteria</taxon>
        <taxon>Pseudomonadati</taxon>
        <taxon>Pseudomonadota</taxon>
        <taxon>Betaproteobacteria</taxon>
        <taxon>Rhodocyclales</taxon>
        <taxon>Rhodocyclaceae</taxon>
        <taxon>Rhodocyclus</taxon>
    </lineage>
</organism>
<proteinExistence type="predicted"/>
<dbReference type="AlphaFoldDB" id="A0A6L5JUI4"/>
<dbReference type="Proteomes" id="UP000480275">
    <property type="component" value="Unassembled WGS sequence"/>
</dbReference>
<evidence type="ECO:0000313" key="4">
    <source>
        <dbReference type="Proteomes" id="UP000480275"/>
    </source>
</evidence>
<feature type="transmembrane region" description="Helical" evidence="1">
    <location>
        <begin position="20"/>
        <end position="49"/>
    </location>
</feature>
<sequence>MPIEFLRRQLAGEVAGVSAFALACLLGAGLLVTGLFGLGATPVAVGLFVPPWDKLAHATTFACLTGLLACGFGGRRLAMAGALAFAVGALDETLQRYHPGRQSDLADLAADLVGVLLAVVLLRLLQRSARRRH</sequence>
<name>A0A6L5JUI4_RHOTE</name>
<dbReference type="Pfam" id="PF04892">
    <property type="entry name" value="VanZ"/>
    <property type="match status" value="1"/>
</dbReference>
<feature type="domain" description="VanZ-like" evidence="2">
    <location>
        <begin position="52"/>
        <end position="125"/>
    </location>
</feature>